<dbReference type="AlphaFoldDB" id="A0A9P6DP82"/>
<gene>
    <name evidence="2" type="ORF">BS47DRAFT_1367639</name>
</gene>
<reference evidence="2" key="1">
    <citation type="journal article" date="2020" name="Nat. Commun.">
        <title>Large-scale genome sequencing of mycorrhizal fungi provides insights into the early evolution of symbiotic traits.</title>
        <authorList>
            <person name="Miyauchi S."/>
            <person name="Kiss E."/>
            <person name="Kuo A."/>
            <person name="Drula E."/>
            <person name="Kohler A."/>
            <person name="Sanchez-Garcia M."/>
            <person name="Morin E."/>
            <person name="Andreopoulos B."/>
            <person name="Barry K.W."/>
            <person name="Bonito G."/>
            <person name="Buee M."/>
            <person name="Carver A."/>
            <person name="Chen C."/>
            <person name="Cichocki N."/>
            <person name="Clum A."/>
            <person name="Culley D."/>
            <person name="Crous P.W."/>
            <person name="Fauchery L."/>
            <person name="Girlanda M."/>
            <person name="Hayes R.D."/>
            <person name="Keri Z."/>
            <person name="LaButti K."/>
            <person name="Lipzen A."/>
            <person name="Lombard V."/>
            <person name="Magnuson J."/>
            <person name="Maillard F."/>
            <person name="Murat C."/>
            <person name="Nolan M."/>
            <person name="Ohm R.A."/>
            <person name="Pangilinan J."/>
            <person name="Pereira M.F."/>
            <person name="Perotto S."/>
            <person name="Peter M."/>
            <person name="Pfister S."/>
            <person name="Riley R."/>
            <person name="Sitrit Y."/>
            <person name="Stielow J.B."/>
            <person name="Szollosi G."/>
            <person name="Zifcakova L."/>
            <person name="Stursova M."/>
            <person name="Spatafora J.W."/>
            <person name="Tedersoo L."/>
            <person name="Vaario L.M."/>
            <person name="Yamada A."/>
            <person name="Yan M."/>
            <person name="Wang P."/>
            <person name="Xu J."/>
            <person name="Bruns T."/>
            <person name="Baldrian P."/>
            <person name="Vilgalys R."/>
            <person name="Dunand C."/>
            <person name="Henrissat B."/>
            <person name="Grigoriev I.V."/>
            <person name="Hibbett D."/>
            <person name="Nagy L.G."/>
            <person name="Martin F.M."/>
        </authorList>
    </citation>
    <scope>NUCLEOTIDE SEQUENCE</scope>
    <source>
        <strain evidence="2">UP504</strain>
    </source>
</reference>
<dbReference type="Proteomes" id="UP000886523">
    <property type="component" value="Unassembled WGS sequence"/>
</dbReference>
<feature type="compositionally biased region" description="Polar residues" evidence="1">
    <location>
        <begin position="127"/>
        <end position="138"/>
    </location>
</feature>
<proteinExistence type="predicted"/>
<sequence length="304" mass="33316">MAQKTGLSINEEGKLNCQSHNWLDSRPGGGQTIVSYTSWRRRIYPSNTAAAAPVVQKEQQSLLFLPSCPNPMRKLMQLGAQTRPPANPAKQNCAKLHDTIPNETMPNETAGGGHAPPKWPCKPHTHYGSTRTSPSMRSHPSPECPPLSTMINEIAYHTPAAAARKPPQKKGMCAATRNLQPNPRAQRLNTHTYTMMDEIQYHTPAVAGLPSMHETPPNKNTNGKPMCAATCNSIQEPATASQNEYHTPALAGFKFKPRNDNLQPATHPNDPPNGELLSPAPCTTHPPKRYHTPARMGPRCILNF</sequence>
<organism evidence="2 3">
    <name type="scientific">Hydnum rufescens UP504</name>
    <dbReference type="NCBI Taxonomy" id="1448309"/>
    <lineage>
        <taxon>Eukaryota</taxon>
        <taxon>Fungi</taxon>
        <taxon>Dikarya</taxon>
        <taxon>Basidiomycota</taxon>
        <taxon>Agaricomycotina</taxon>
        <taxon>Agaricomycetes</taxon>
        <taxon>Cantharellales</taxon>
        <taxon>Hydnaceae</taxon>
        <taxon>Hydnum</taxon>
    </lineage>
</organism>
<dbReference type="EMBL" id="MU129127">
    <property type="protein sequence ID" value="KAF9506018.1"/>
    <property type="molecule type" value="Genomic_DNA"/>
</dbReference>
<accession>A0A9P6DP82</accession>
<evidence type="ECO:0000313" key="3">
    <source>
        <dbReference type="Proteomes" id="UP000886523"/>
    </source>
</evidence>
<comment type="caution">
    <text evidence="2">The sequence shown here is derived from an EMBL/GenBank/DDBJ whole genome shotgun (WGS) entry which is preliminary data.</text>
</comment>
<evidence type="ECO:0000313" key="2">
    <source>
        <dbReference type="EMBL" id="KAF9506018.1"/>
    </source>
</evidence>
<feature type="region of interest" description="Disordered" evidence="1">
    <location>
        <begin position="100"/>
        <end position="143"/>
    </location>
</feature>
<keyword evidence="3" id="KW-1185">Reference proteome</keyword>
<evidence type="ECO:0000256" key="1">
    <source>
        <dbReference type="SAM" id="MobiDB-lite"/>
    </source>
</evidence>
<protein>
    <submittedName>
        <fullName evidence="2">Uncharacterized protein</fullName>
    </submittedName>
</protein>
<name>A0A9P6DP82_9AGAM</name>
<feature type="region of interest" description="Disordered" evidence="1">
    <location>
        <begin position="254"/>
        <end position="294"/>
    </location>
</feature>